<evidence type="ECO:0000313" key="3">
    <source>
        <dbReference type="Proteomes" id="UP001310594"/>
    </source>
</evidence>
<feature type="region of interest" description="Disordered" evidence="1">
    <location>
        <begin position="251"/>
        <end position="293"/>
    </location>
</feature>
<feature type="compositionally biased region" description="Polar residues" evidence="1">
    <location>
        <begin position="432"/>
        <end position="443"/>
    </location>
</feature>
<accession>A0AAN7ZWC9</accession>
<feature type="region of interest" description="Disordered" evidence="1">
    <location>
        <begin position="319"/>
        <end position="338"/>
    </location>
</feature>
<protein>
    <submittedName>
        <fullName evidence="2">Uncharacterized protein</fullName>
    </submittedName>
</protein>
<name>A0AAN7ZWC9_9PEZI</name>
<dbReference type="Proteomes" id="UP001310594">
    <property type="component" value="Unassembled WGS sequence"/>
</dbReference>
<evidence type="ECO:0000256" key="1">
    <source>
        <dbReference type="SAM" id="MobiDB-lite"/>
    </source>
</evidence>
<feature type="compositionally biased region" description="Basic and acidic residues" evidence="1">
    <location>
        <begin position="379"/>
        <end position="392"/>
    </location>
</feature>
<feature type="compositionally biased region" description="Polar residues" evidence="1">
    <location>
        <begin position="393"/>
        <end position="403"/>
    </location>
</feature>
<comment type="caution">
    <text evidence="2">The sequence shown here is derived from an EMBL/GenBank/DDBJ whole genome shotgun (WGS) entry which is preliminary data.</text>
</comment>
<feature type="compositionally biased region" description="Basic and acidic residues" evidence="1">
    <location>
        <begin position="320"/>
        <end position="334"/>
    </location>
</feature>
<proteinExistence type="predicted"/>
<evidence type="ECO:0000313" key="2">
    <source>
        <dbReference type="EMBL" id="KAK5707809.1"/>
    </source>
</evidence>
<dbReference type="AlphaFoldDB" id="A0AAN7ZWC9"/>
<dbReference type="EMBL" id="JAVRQU010000001">
    <property type="protein sequence ID" value="KAK5707809.1"/>
    <property type="molecule type" value="Genomic_DNA"/>
</dbReference>
<organism evidence="2 3">
    <name type="scientific">Elasticomyces elasticus</name>
    <dbReference type="NCBI Taxonomy" id="574655"/>
    <lineage>
        <taxon>Eukaryota</taxon>
        <taxon>Fungi</taxon>
        <taxon>Dikarya</taxon>
        <taxon>Ascomycota</taxon>
        <taxon>Pezizomycotina</taxon>
        <taxon>Dothideomycetes</taxon>
        <taxon>Dothideomycetidae</taxon>
        <taxon>Mycosphaerellales</taxon>
        <taxon>Teratosphaeriaceae</taxon>
        <taxon>Elasticomyces</taxon>
    </lineage>
</organism>
<sequence length="524" mass="57651">MKNVQGIHIQLRGSTNRLVTSYHNAAADDTPSAAQGLHITSFVQERPGDIFQVKFWFDEHFKLGDASGVAITITCGHGDDPPGGFQHRQCFWLRPGDISTPTWEDSYKTWQTGVIGEPAETYFTFPVPNSGGMESFTAGTHEENLETLQGSVVVSVSRGNWPVGPNGLPSVRSAPETVTEDDDVRSVRLTTDPPDLTQERWNGEPPIAIAPHWYDRIEGDLGQSYTFEFKNLDVSELFRAEGRFRLDTGELAAEDSENSDVEYNPNKHRKRKRGADAKGNARKQRQNGTKDDCAGGWQACGAAFDDQDQDDEELLPIKTEACDDNKSHGGDRDAAGSMGRLSLEPKIEPLSRAVTPVREVQPAPEVAPGTPEEENLYTDSRHPSVYGERDNAQSDIVVQTASQPLAIETLRQSSAEDRDDVDDDANAGGGAPSQQQGNMSANVDLTIADAEESVPVKQESGNAPDNALTAESPHATGGSPEDEENLEIRAEELRLQREDVRIQREQLEVRRRQHAMQKKKREGN</sequence>
<gene>
    <name evidence="2" type="ORF">LTR97_000347</name>
</gene>
<feature type="region of interest" description="Disordered" evidence="1">
    <location>
        <begin position="343"/>
        <end position="488"/>
    </location>
</feature>
<reference evidence="2" key="1">
    <citation type="submission" date="2023-08" db="EMBL/GenBank/DDBJ databases">
        <title>Black Yeasts Isolated from many extreme environments.</title>
        <authorList>
            <person name="Coleine C."/>
            <person name="Stajich J.E."/>
            <person name="Selbmann L."/>
        </authorList>
    </citation>
    <scope>NUCLEOTIDE SEQUENCE</scope>
    <source>
        <strain evidence="2">CCFEE 5810</strain>
    </source>
</reference>